<gene>
    <name evidence="16" type="primary">ribK</name>
    <name evidence="18" type="ORF">D5R95_08990</name>
</gene>
<feature type="binding site" evidence="16">
    <location>
        <begin position="99"/>
        <end position="104"/>
    </location>
    <ligand>
        <name>CDP</name>
        <dbReference type="ChEBI" id="CHEBI:58069"/>
    </ligand>
</feature>
<evidence type="ECO:0000256" key="14">
    <source>
        <dbReference type="ARBA" id="ARBA00033116"/>
    </source>
</evidence>
<feature type="binding site" evidence="16">
    <location>
        <position position="130"/>
    </location>
    <ligand>
        <name>Mg(2+)</name>
        <dbReference type="ChEBI" id="CHEBI:18420"/>
    </ligand>
</feature>
<evidence type="ECO:0000256" key="13">
    <source>
        <dbReference type="ARBA" id="ARBA00030544"/>
    </source>
</evidence>
<keyword evidence="6 16" id="KW-0288">FMN</keyword>
<proteinExistence type="inferred from homology"/>
<dbReference type="AlphaFoldDB" id="A0A3R7XDK5"/>
<evidence type="ECO:0000259" key="17">
    <source>
        <dbReference type="Pfam" id="PF01982"/>
    </source>
</evidence>
<evidence type="ECO:0000256" key="15">
    <source>
        <dbReference type="ARBA" id="ARBA00047857"/>
    </source>
</evidence>
<evidence type="ECO:0000256" key="11">
    <source>
        <dbReference type="ARBA" id="ARBA00022842"/>
    </source>
</evidence>
<name>A0A3R7XDK5_9EURY</name>
<evidence type="ECO:0000256" key="3">
    <source>
        <dbReference type="ARBA" id="ARBA00011987"/>
    </source>
</evidence>
<evidence type="ECO:0000256" key="2">
    <source>
        <dbReference type="ARBA" id="ARBA00006428"/>
    </source>
</evidence>
<evidence type="ECO:0000256" key="5">
    <source>
        <dbReference type="ARBA" id="ARBA00022630"/>
    </source>
</evidence>
<dbReference type="Gene3D" id="2.40.30.30">
    <property type="entry name" value="Riboflavin kinase-like"/>
    <property type="match status" value="1"/>
</dbReference>
<accession>A0A3R7XDK5</accession>
<dbReference type="Proteomes" id="UP000284763">
    <property type="component" value="Unassembled WGS sequence"/>
</dbReference>
<comment type="cofactor">
    <cofactor evidence="16">
        <name>Mg(2+)</name>
        <dbReference type="ChEBI" id="CHEBI:18420"/>
    </cofactor>
    <text evidence="16">Binds 1 Mg(2+) ion per subunit.</text>
</comment>
<comment type="caution">
    <text evidence="18">The sequence shown here is derived from an EMBL/GenBank/DDBJ whole genome shotgun (WGS) entry which is preliminary data.</text>
</comment>
<comment type="function">
    <text evidence="16">Catalyzes the CTP-dependent phosphorylation of riboflavin (vitamin B2) to form flavin mononucleotide (FMN).</text>
</comment>
<keyword evidence="10 16" id="KW-0418">Kinase</keyword>
<dbReference type="Pfam" id="PF01982">
    <property type="entry name" value="CTP-dep_RFKase"/>
    <property type="match status" value="1"/>
</dbReference>
<feature type="binding site" evidence="16">
    <location>
        <position position="185"/>
    </location>
    <ligand>
        <name>FMN</name>
        <dbReference type="ChEBI" id="CHEBI:58210"/>
    </ligand>
</feature>
<dbReference type="InterPro" id="IPR023602">
    <property type="entry name" value="Riboflavin_kinase_CTP-dep"/>
</dbReference>
<comment type="similarity">
    <text evidence="2 16">Belongs to the archaeal riboflavin kinase family.</text>
</comment>
<dbReference type="GO" id="GO:0008531">
    <property type="term" value="F:riboflavin kinase activity"/>
    <property type="evidence" value="ECO:0007669"/>
    <property type="project" value="InterPro"/>
</dbReference>
<comment type="catalytic activity">
    <reaction evidence="15 16">
        <text>riboflavin + CTP = CDP + FMN + H(+)</text>
        <dbReference type="Rhea" id="RHEA:25021"/>
        <dbReference type="ChEBI" id="CHEBI:15378"/>
        <dbReference type="ChEBI" id="CHEBI:37563"/>
        <dbReference type="ChEBI" id="CHEBI:57986"/>
        <dbReference type="ChEBI" id="CHEBI:58069"/>
        <dbReference type="ChEBI" id="CHEBI:58210"/>
        <dbReference type="EC" id="2.7.1.161"/>
    </reaction>
</comment>
<keyword evidence="7 16" id="KW-0808">Transferase</keyword>
<dbReference type="SUPFAM" id="SSF82114">
    <property type="entry name" value="Riboflavin kinase-like"/>
    <property type="match status" value="1"/>
</dbReference>
<dbReference type="GO" id="GO:0000287">
    <property type="term" value="F:magnesium ion binding"/>
    <property type="evidence" value="ECO:0007669"/>
    <property type="project" value="UniProtKB-UniRule"/>
</dbReference>
<dbReference type="InterPro" id="IPR036388">
    <property type="entry name" value="WH-like_DNA-bd_sf"/>
</dbReference>
<protein>
    <recommendedName>
        <fullName evidence="4 16">Riboflavin kinase</fullName>
        <shortName evidence="16">RFK</shortName>
        <ecNumber evidence="3 16">2.7.1.161</ecNumber>
    </recommendedName>
    <alternativeName>
        <fullName evidence="13 16">CTP-dependent riboflavin kinase</fullName>
    </alternativeName>
    <alternativeName>
        <fullName evidence="14 16">CTP:riboflavin 5'-phosphotransferase</fullName>
    </alternativeName>
    <alternativeName>
        <fullName evidence="12 16">Flavokinase</fullName>
    </alternativeName>
</protein>
<dbReference type="GO" id="GO:0000166">
    <property type="term" value="F:nucleotide binding"/>
    <property type="evidence" value="ECO:0007669"/>
    <property type="project" value="UniProtKB-UniRule"/>
</dbReference>
<feature type="binding site" evidence="16">
    <location>
        <position position="193"/>
    </location>
    <ligand>
        <name>FMN</name>
        <dbReference type="ChEBI" id="CHEBI:58210"/>
    </ligand>
</feature>
<dbReference type="Gene3D" id="1.10.10.10">
    <property type="entry name" value="Winged helix-like DNA-binding domain superfamily/Winged helix DNA-binding domain"/>
    <property type="match status" value="1"/>
</dbReference>
<sequence>MNIKEPLKKLGLLGATKNSVYISSTEIIDYISKNDESAKEIFKELEKQGLIKISGTSDDQLAMITEKGFDILKKEYSDYKFIFSAKDNYMKIKGTVTTGLGEGQYYMLKEGYINQFSKILAFKPYPGTLNVLLDSQNSNKHQKFKKEFSIRINGFTSNERTFGGGLCYSVEIGGIYAGILVPDRSHYPSNLVEIIAPVNLRETLNLEDGDDITITVNSSHDLNGDYNYEC</sequence>
<reference evidence="18 19" key="1">
    <citation type="submission" date="2018-08" db="EMBL/GenBank/DDBJ databases">
        <title>The metabolism and importance of syntrophic acetate oxidation coupled to methane or sulfide production in haloalkaline environments.</title>
        <authorList>
            <person name="Timmers P.H.A."/>
            <person name="Vavourakis C.D."/>
            <person name="Sorokin D.Y."/>
            <person name="Sinninghe Damste J.S."/>
            <person name="Muyzer G."/>
            <person name="Stams A.J.M."/>
            <person name="Plugge C.M."/>
        </authorList>
    </citation>
    <scope>NUCLEOTIDE SEQUENCE [LARGE SCALE GENOMIC DNA]</scope>
    <source>
        <strain evidence="18">MSAO_Arc3</strain>
    </source>
</reference>
<evidence type="ECO:0000256" key="9">
    <source>
        <dbReference type="ARBA" id="ARBA00022741"/>
    </source>
</evidence>
<evidence type="ECO:0000256" key="16">
    <source>
        <dbReference type="HAMAP-Rule" id="MF_01285"/>
    </source>
</evidence>
<evidence type="ECO:0000256" key="1">
    <source>
        <dbReference type="ARBA" id="ARBA00005219"/>
    </source>
</evidence>
<evidence type="ECO:0000256" key="6">
    <source>
        <dbReference type="ARBA" id="ARBA00022643"/>
    </source>
</evidence>
<dbReference type="EC" id="2.7.1.161" evidence="3 16"/>
<feature type="binding site" evidence="16">
    <location>
        <position position="128"/>
    </location>
    <ligand>
        <name>Mg(2+)</name>
        <dbReference type="ChEBI" id="CHEBI:18420"/>
    </ligand>
</feature>
<evidence type="ECO:0000256" key="8">
    <source>
        <dbReference type="ARBA" id="ARBA00022723"/>
    </source>
</evidence>
<dbReference type="InterPro" id="IPR039063">
    <property type="entry name" value="RibK_CTP-dep"/>
</dbReference>
<evidence type="ECO:0000256" key="7">
    <source>
        <dbReference type="ARBA" id="ARBA00022679"/>
    </source>
</evidence>
<dbReference type="PANTHER" id="PTHR40706:SF1">
    <property type="entry name" value="RIBOFLAVIN KINASE"/>
    <property type="match status" value="1"/>
</dbReference>
<keyword evidence="8 16" id="KW-0479">Metal-binding</keyword>
<organism evidence="18 19">
    <name type="scientific">Methanosalsum natronophilum</name>
    <dbReference type="NCBI Taxonomy" id="768733"/>
    <lineage>
        <taxon>Archaea</taxon>
        <taxon>Methanobacteriati</taxon>
        <taxon>Methanobacteriota</taxon>
        <taxon>Stenosarchaea group</taxon>
        <taxon>Methanomicrobia</taxon>
        <taxon>Methanosarcinales</taxon>
        <taxon>Methanosarcinaceae</taxon>
        <taxon>Methanosalsum</taxon>
    </lineage>
</organism>
<evidence type="ECO:0000313" key="18">
    <source>
        <dbReference type="EMBL" id="RQD80178.1"/>
    </source>
</evidence>
<comment type="pathway">
    <text evidence="1 16">Cofactor biosynthesis; FMN biosynthesis; FMN from riboflavin (CTP route): step 1/1.</text>
</comment>
<evidence type="ECO:0000256" key="4">
    <source>
        <dbReference type="ARBA" id="ARBA00017394"/>
    </source>
</evidence>
<dbReference type="InterPro" id="IPR023470">
    <property type="entry name" value="Riboflavin_kinase_archaeal"/>
</dbReference>
<evidence type="ECO:0000256" key="10">
    <source>
        <dbReference type="ARBA" id="ARBA00022777"/>
    </source>
</evidence>
<dbReference type="InterPro" id="IPR023465">
    <property type="entry name" value="Riboflavin_kinase_dom_sf"/>
</dbReference>
<evidence type="ECO:0000313" key="19">
    <source>
        <dbReference type="Proteomes" id="UP000284763"/>
    </source>
</evidence>
<dbReference type="GO" id="GO:0009398">
    <property type="term" value="P:FMN biosynthetic process"/>
    <property type="evidence" value="ECO:0007669"/>
    <property type="project" value="UniProtKB-UniRule"/>
</dbReference>
<keyword evidence="11 16" id="KW-0460">Magnesium</keyword>
<comment type="caution">
    <text evidence="16">Lacks conserved residue(s) required for the propagation of feature annotation.</text>
</comment>
<keyword evidence="9 16" id="KW-0547">Nucleotide-binding</keyword>
<dbReference type="GO" id="GO:0009231">
    <property type="term" value="P:riboflavin biosynthetic process"/>
    <property type="evidence" value="ECO:0007669"/>
    <property type="project" value="InterPro"/>
</dbReference>
<feature type="domain" description="Riboflavin kinase" evidence="17">
    <location>
        <begin position="96"/>
        <end position="216"/>
    </location>
</feature>
<dbReference type="EMBL" id="QZAB01000576">
    <property type="protein sequence ID" value="RQD80178.1"/>
    <property type="molecule type" value="Genomic_DNA"/>
</dbReference>
<evidence type="ECO:0000256" key="12">
    <source>
        <dbReference type="ARBA" id="ARBA00029789"/>
    </source>
</evidence>
<keyword evidence="5 16" id="KW-0285">Flavoprotein</keyword>
<dbReference type="PANTHER" id="PTHR40706">
    <property type="entry name" value="RIBOFLAVIN KINASE"/>
    <property type="match status" value="1"/>
</dbReference>
<dbReference type="HAMAP" id="MF_01285">
    <property type="entry name" value="Riboflavin_kinase"/>
    <property type="match status" value="1"/>
</dbReference>
<feature type="binding site" evidence="16">
    <location>
        <begin position="198"/>
        <end position="201"/>
    </location>
    <ligand>
        <name>CDP</name>
        <dbReference type="ChEBI" id="CHEBI:58069"/>
    </ligand>
</feature>
<dbReference type="UniPathway" id="UPA00276">
    <property type="reaction ID" value="UER00929"/>
</dbReference>